<evidence type="ECO:0000313" key="2">
    <source>
        <dbReference type="Proteomes" id="UP000663844"/>
    </source>
</evidence>
<evidence type="ECO:0000313" key="1">
    <source>
        <dbReference type="EMBL" id="CAF4300977.1"/>
    </source>
</evidence>
<sequence length="100" mass="11585">SDLEFITKCWRLKGRPIYVIMLRERHLRICVRLERLQTAISSACIEHLDFLNTSICPPTDWESVAVAEYRNTNDTGHYKSLTDVAKTPVLSEDIDYNDNV</sequence>
<comment type="caution">
    <text evidence="1">The sequence shown here is derived from an EMBL/GenBank/DDBJ whole genome shotgun (WGS) entry which is preliminary data.</text>
</comment>
<protein>
    <submittedName>
        <fullName evidence="1">Uncharacterized protein</fullName>
    </submittedName>
</protein>
<name>A0A820HT40_9BILA</name>
<organism evidence="1 2">
    <name type="scientific">Adineta steineri</name>
    <dbReference type="NCBI Taxonomy" id="433720"/>
    <lineage>
        <taxon>Eukaryota</taxon>
        <taxon>Metazoa</taxon>
        <taxon>Spiralia</taxon>
        <taxon>Gnathifera</taxon>
        <taxon>Rotifera</taxon>
        <taxon>Eurotatoria</taxon>
        <taxon>Bdelloidea</taxon>
        <taxon>Adinetida</taxon>
        <taxon>Adinetidae</taxon>
        <taxon>Adineta</taxon>
    </lineage>
</organism>
<dbReference type="EMBL" id="CAJOAZ010016082">
    <property type="protein sequence ID" value="CAF4300977.1"/>
    <property type="molecule type" value="Genomic_DNA"/>
</dbReference>
<reference evidence="1" key="1">
    <citation type="submission" date="2021-02" db="EMBL/GenBank/DDBJ databases">
        <authorList>
            <person name="Nowell W R."/>
        </authorList>
    </citation>
    <scope>NUCLEOTIDE SEQUENCE</scope>
</reference>
<dbReference type="Proteomes" id="UP000663844">
    <property type="component" value="Unassembled WGS sequence"/>
</dbReference>
<gene>
    <name evidence="1" type="ORF">OXD698_LOCUS46092</name>
</gene>
<proteinExistence type="predicted"/>
<dbReference type="AlphaFoldDB" id="A0A820HT40"/>
<feature type="non-terminal residue" evidence="1">
    <location>
        <position position="1"/>
    </location>
</feature>
<accession>A0A820HT40</accession>